<evidence type="ECO:0000256" key="2">
    <source>
        <dbReference type="SAM" id="MobiDB-lite"/>
    </source>
</evidence>
<keyword evidence="6" id="KW-1185">Reference proteome</keyword>
<dbReference type="Gene3D" id="1.10.287.470">
    <property type="entry name" value="Helix hairpin bin"/>
    <property type="match status" value="1"/>
</dbReference>
<evidence type="ECO:0000256" key="3">
    <source>
        <dbReference type="SAM" id="SignalP"/>
    </source>
</evidence>
<comment type="similarity">
    <text evidence="1">Belongs to the membrane fusion protein (MFP) (TC 8.A.1) family.</text>
</comment>
<dbReference type="InterPro" id="IPR058647">
    <property type="entry name" value="BSH_CzcB-like"/>
</dbReference>
<sequence length="395" mass="43351">MKKNAITYVITLAAAGSIFAVAAYNGSHIARAKTPQEKPTTEVVEQAPQSNIEQTLKLQQVAVQTTSSASYQAEVIGYGETKPRYDLSFTSEVSGRVKSLAESFETGRIIKKGEVIAKLDDTSYQQAVSQAKADVASARLALLEEQRQGEQAKSEWERSGLDGEPSSPLVLRKPQLVSAQATLNNAQQALKKAEKDLEDTVIRAPFDALVVVREIQPGSYLSTGSNIATLYSVDRVEVEIPLSDQQWANLPKTDDVSEWHITVQDTTSEHQWQARVARTSQHVTQDTRQRSLIAVVDYPLEQETPLYPGTFVQAKLTGAKIDQLWEVPASALSPQGDIWTVDAQGVLQKSSAHKLFERQDKVYVSPTLTDGAAQVVMRPLSNFQVGMKVTPKEEG</sequence>
<accession>A0ABQ5Y2Y8</accession>
<dbReference type="RefSeq" id="WP_045401483.1">
    <property type="nucleotide sequence ID" value="NZ_BBLD01000044.1"/>
</dbReference>
<dbReference type="SUPFAM" id="SSF111369">
    <property type="entry name" value="HlyD-like secretion proteins"/>
    <property type="match status" value="1"/>
</dbReference>
<dbReference type="NCBIfam" id="TIGR01730">
    <property type="entry name" value="RND_mfp"/>
    <property type="match status" value="1"/>
</dbReference>
<evidence type="ECO:0000259" key="4">
    <source>
        <dbReference type="Pfam" id="PF25973"/>
    </source>
</evidence>
<keyword evidence="3" id="KW-0732">Signal</keyword>
<gene>
    <name evidence="5" type="ORF">GCM10007906_14810</name>
</gene>
<dbReference type="Proteomes" id="UP001156669">
    <property type="component" value="Unassembled WGS sequence"/>
</dbReference>
<reference evidence="6" key="1">
    <citation type="journal article" date="2019" name="Int. J. Syst. Evol. Microbiol.">
        <title>The Global Catalogue of Microorganisms (GCM) 10K type strain sequencing project: providing services to taxonomists for standard genome sequencing and annotation.</title>
        <authorList>
            <consortium name="The Broad Institute Genomics Platform"/>
            <consortium name="The Broad Institute Genome Sequencing Center for Infectious Disease"/>
            <person name="Wu L."/>
            <person name="Ma J."/>
        </authorList>
    </citation>
    <scope>NUCLEOTIDE SEQUENCE [LARGE SCALE GENOMIC DNA]</scope>
    <source>
        <strain evidence="6">NBRC 110633</strain>
    </source>
</reference>
<dbReference type="PANTHER" id="PTHR30469">
    <property type="entry name" value="MULTIDRUG RESISTANCE PROTEIN MDTA"/>
    <property type="match status" value="1"/>
</dbReference>
<dbReference type="EMBL" id="BSOE01000019">
    <property type="protein sequence ID" value="GLR03894.1"/>
    <property type="molecule type" value="Genomic_DNA"/>
</dbReference>
<feature type="domain" description="CzcB-like barrel-sandwich hybrid" evidence="4">
    <location>
        <begin position="91"/>
        <end position="229"/>
    </location>
</feature>
<evidence type="ECO:0000313" key="5">
    <source>
        <dbReference type="EMBL" id="GLR03894.1"/>
    </source>
</evidence>
<dbReference type="Pfam" id="PF25973">
    <property type="entry name" value="BSH_CzcB"/>
    <property type="match status" value="1"/>
</dbReference>
<feature type="compositionally biased region" description="Basic and acidic residues" evidence="2">
    <location>
        <begin position="149"/>
        <end position="161"/>
    </location>
</feature>
<evidence type="ECO:0000313" key="6">
    <source>
        <dbReference type="Proteomes" id="UP001156669"/>
    </source>
</evidence>
<organism evidence="5 6">
    <name type="scientific">Vibrio hyugaensis</name>
    <dbReference type="NCBI Taxonomy" id="1534743"/>
    <lineage>
        <taxon>Bacteria</taxon>
        <taxon>Pseudomonadati</taxon>
        <taxon>Pseudomonadota</taxon>
        <taxon>Gammaproteobacteria</taxon>
        <taxon>Vibrionales</taxon>
        <taxon>Vibrionaceae</taxon>
        <taxon>Vibrio</taxon>
    </lineage>
</organism>
<protein>
    <submittedName>
        <fullName evidence="5">Membrane protein</fullName>
    </submittedName>
</protein>
<comment type="caution">
    <text evidence="5">The sequence shown here is derived from an EMBL/GenBank/DDBJ whole genome shotgun (WGS) entry which is preliminary data.</text>
</comment>
<proteinExistence type="inferred from homology"/>
<feature type="signal peptide" evidence="3">
    <location>
        <begin position="1"/>
        <end position="22"/>
    </location>
</feature>
<dbReference type="InterPro" id="IPR006143">
    <property type="entry name" value="RND_pump_MFP"/>
</dbReference>
<feature type="chain" id="PRO_5047324744" evidence="3">
    <location>
        <begin position="23"/>
        <end position="395"/>
    </location>
</feature>
<name>A0ABQ5Y2Y8_9VIBR</name>
<feature type="region of interest" description="Disordered" evidence="2">
    <location>
        <begin position="149"/>
        <end position="169"/>
    </location>
</feature>
<dbReference type="PANTHER" id="PTHR30469:SF12">
    <property type="entry name" value="MULTIDRUG RESISTANCE PROTEIN MDTA"/>
    <property type="match status" value="1"/>
</dbReference>
<dbReference type="Gene3D" id="2.40.50.100">
    <property type="match status" value="1"/>
</dbReference>
<dbReference type="Gene3D" id="2.40.30.170">
    <property type="match status" value="1"/>
</dbReference>
<evidence type="ECO:0000256" key="1">
    <source>
        <dbReference type="ARBA" id="ARBA00009477"/>
    </source>
</evidence>